<accession>A0ABW5TTM4</accession>
<gene>
    <name evidence="1" type="ORF">ACFSSE_09140</name>
</gene>
<dbReference type="EMBL" id="JBHULV010000028">
    <property type="protein sequence ID" value="MFD2731870.1"/>
    <property type="molecule type" value="Genomic_DNA"/>
</dbReference>
<dbReference type="Proteomes" id="UP001597546">
    <property type="component" value="Unassembled WGS sequence"/>
</dbReference>
<organism evidence="1 2">
    <name type="scientific">Pedobacter alpinus</name>
    <dbReference type="NCBI Taxonomy" id="1590643"/>
    <lineage>
        <taxon>Bacteria</taxon>
        <taxon>Pseudomonadati</taxon>
        <taxon>Bacteroidota</taxon>
        <taxon>Sphingobacteriia</taxon>
        <taxon>Sphingobacteriales</taxon>
        <taxon>Sphingobacteriaceae</taxon>
        <taxon>Pedobacter</taxon>
    </lineage>
</organism>
<keyword evidence="2" id="KW-1185">Reference proteome</keyword>
<dbReference type="SUPFAM" id="SSF82171">
    <property type="entry name" value="DPP6 N-terminal domain-like"/>
    <property type="match status" value="1"/>
</dbReference>
<reference evidence="2" key="1">
    <citation type="journal article" date="2019" name="Int. J. Syst. Evol. Microbiol.">
        <title>The Global Catalogue of Microorganisms (GCM) 10K type strain sequencing project: providing services to taxonomists for standard genome sequencing and annotation.</title>
        <authorList>
            <consortium name="The Broad Institute Genomics Platform"/>
            <consortium name="The Broad Institute Genome Sequencing Center for Infectious Disease"/>
            <person name="Wu L."/>
            <person name="Ma J."/>
        </authorList>
    </citation>
    <scope>NUCLEOTIDE SEQUENCE [LARGE SCALE GENOMIC DNA]</scope>
    <source>
        <strain evidence="2">KCTC 42456</strain>
    </source>
</reference>
<dbReference type="RefSeq" id="WP_379043478.1">
    <property type="nucleotide sequence ID" value="NZ_JBHSKW010000032.1"/>
</dbReference>
<name>A0ABW5TTM4_9SPHI</name>
<evidence type="ECO:0000313" key="1">
    <source>
        <dbReference type="EMBL" id="MFD2731870.1"/>
    </source>
</evidence>
<evidence type="ECO:0000313" key="2">
    <source>
        <dbReference type="Proteomes" id="UP001597546"/>
    </source>
</evidence>
<sequence length="881" mass="100822">MANTLDAIIEDVSKSLGKVPHPISIILQTQGVISNGFVSMAPRRSEFYTIPGQEFDAQDWLNSLAVHELRHVVQFDKVAPYLKAPLFEELKLALFGINLPPWFFEGDAVGIETSLTQAGRGRQPSFELALRANELSGKSYSYTKNYLGSFKNLTSGYYPLGYFMTTKIRRDNGTEVLDKILERIKNFPIRPYNFSNSLKKFSGVNTRQLYENTITEMDSLWTLQNKKVEPENYEPLNQIDPENPSSYLLPYFTQNNEIICLKNSLAEPAKIISINQQKEEKTILKIGFQTEPNLSYANNKLTWDEYRSDSRFDQRNFSVICTYDLITKKYKQLSFKSRLFSPSLSPDGKKIIAVNVTTENIFSLIEFDAETGAQIKTFPNPQNYALQTPSYNAAGNEVIVTGVNTEGKTLLYYHNNGLEILLKPEAQIIARPVFYKNQILYKAHYNGLENIYSLNPITKEISSITNVPFGANYPSVDNDFVLFSNYSANGYNLCKLNLNNATDKNDYTHTNTFVNYFSPLISQENKPNIFNKIPEKVYPTKNYSTLNHLFYFHSARVTMQESDFSNSFDFGFDLVSNNKLNTVNTTVGYNFNNALNKSEYNASIGFLKYYPKIAIGYTNKAKLAFAQTGTGTNMTLVPFYWRENRTALNINVPTFKNWLNKSFYTTFELETSYTNRYQQTLNPVNFNTEIKFPMTYGFTTGINSRRGIRDLAPKWGQNLKVIYENLPFDRNLKGENINISSVFYFPGLMSNHSFRASLNWQKNSGIYNFSNDIPRANGWANMDGIMDLENTFLLSYLFPISYPDWELGPIAYIKRLKGGVFSDFENINNGNGLRGYGISLSADMNLLRYYLPNFEIGGKLIIPHKSITKNPILEFTFNYNF</sequence>
<proteinExistence type="predicted"/>
<protein>
    <submittedName>
        <fullName evidence="1">Uncharacterized protein</fullName>
    </submittedName>
</protein>
<comment type="caution">
    <text evidence="1">The sequence shown here is derived from an EMBL/GenBank/DDBJ whole genome shotgun (WGS) entry which is preliminary data.</text>
</comment>